<sequence length="106" mass="11379">AFLGGPPKGARFSSGPPGTGRKRWQAHRSVQQLPPGAAVRGVVPVRLMGPDNLPAASRGDVLRDAAELVAGVWRLPGRNLDPEVLRCAWRPRRRHTALPRPVVADG</sequence>
<feature type="non-terminal residue" evidence="2">
    <location>
        <position position="1"/>
    </location>
</feature>
<evidence type="ECO:0000313" key="2">
    <source>
        <dbReference type="EMBL" id="JAC61258.1"/>
    </source>
</evidence>
<feature type="region of interest" description="Disordered" evidence="1">
    <location>
        <begin position="1"/>
        <end position="29"/>
    </location>
</feature>
<accession>A0A061QNH4</accession>
<evidence type="ECO:0000256" key="1">
    <source>
        <dbReference type="SAM" id="MobiDB-lite"/>
    </source>
</evidence>
<reference evidence="2" key="1">
    <citation type="submission" date="2014-05" db="EMBL/GenBank/DDBJ databases">
        <title>The transcriptome of the halophilic microalga Tetraselmis sp. GSL018 isolated from the Great Salt Lake, Utah.</title>
        <authorList>
            <person name="Jinkerson R.E."/>
            <person name="D'Adamo S."/>
            <person name="Posewitz M.C."/>
        </authorList>
    </citation>
    <scope>NUCLEOTIDE SEQUENCE</scope>
    <source>
        <strain evidence="2">GSL018</strain>
    </source>
</reference>
<gene>
    <name evidence="2" type="ORF">TSPGSL018_26733</name>
</gene>
<dbReference type="AlphaFoldDB" id="A0A061QNH4"/>
<dbReference type="EMBL" id="GBEZ01025881">
    <property type="protein sequence ID" value="JAC61258.1"/>
    <property type="molecule type" value="Transcribed_RNA"/>
</dbReference>
<protein>
    <submittedName>
        <fullName evidence="2">Uncharacterized protein</fullName>
    </submittedName>
</protein>
<feature type="non-terminal residue" evidence="2">
    <location>
        <position position="106"/>
    </location>
</feature>
<organism evidence="2">
    <name type="scientific">Tetraselmis sp. GSL018</name>
    <dbReference type="NCBI Taxonomy" id="582737"/>
    <lineage>
        <taxon>Eukaryota</taxon>
        <taxon>Viridiplantae</taxon>
        <taxon>Chlorophyta</taxon>
        <taxon>core chlorophytes</taxon>
        <taxon>Chlorodendrophyceae</taxon>
        <taxon>Chlorodendrales</taxon>
        <taxon>Chlorodendraceae</taxon>
        <taxon>Tetraselmis</taxon>
    </lineage>
</organism>
<proteinExistence type="predicted"/>
<name>A0A061QNH4_9CHLO</name>